<dbReference type="EMBL" id="QHBU01000300">
    <property type="protein sequence ID" value="PZR77453.1"/>
    <property type="molecule type" value="Genomic_DNA"/>
</dbReference>
<name>A0A2W5YWX6_9BACT</name>
<feature type="non-terminal residue" evidence="1">
    <location>
        <position position="50"/>
    </location>
</feature>
<evidence type="ECO:0008006" key="3">
    <source>
        <dbReference type="Google" id="ProtNLM"/>
    </source>
</evidence>
<dbReference type="GO" id="GO:0006096">
    <property type="term" value="P:glycolytic process"/>
    <property type="evidence" value="ECO:0007669"/>
    <property type="project" value="InterPro"/>
</dbReference>
<dbReference type="GO" id="GO:0097367">
    <property type="term" value="F:carbohydrate derivative binding"/>
    <property type="evidence" value="ECO:0007669"/>
    <property type="project" value="InterPro"/>
</dbReference>
<evidence type="ECO:0000313" key="2">
    <source>
        <dbReference type="Proteomes" id="UP000248724"/>
    </source>
</evidence>
<sequence>MARAAGLRERIEAMWAGEPINVTEDRPVLHVALRAPRGTSITTEGHDVVR</sequence>
<accession>A0A2W5YWX6</accession>
<proteinExistence type="predicted"/>
<dbReference type="InterPro" id="IPR046348">
    <property type="entry name" value="SIS_dom_sf"/>
</dbReference>
<dbReference type="PROSITE" id="PS51463">
    <property type="entry name" value="P_GLUCOSE_ISOMERASE_3"/>
    <property type="match status" value="1"/>
</dbReference>
<gene>
    <name evidence="1" type="ORF">DLM65_15680</name>
</gene>
<evidence type="ECO:0000313" key="1">
    <source>
        <dbReference type="EMBL" id="PZR77453.1"/>
    </source>
</evidence>
<dbReference type="GO" id="GO:0004347">
    <property type="term" value="F:glucose-6-phosphate isomerase activity"/>
    <property type="evidence" value="ECO:0007669"/>
    <property type="project" value="InterPro"/>
</dbReference>
<dbReference type="InterPro" id="IPR001672">
    <property type="entry name" value="G6P_Isomerase"/>
</dbReference>
<organism evidence="1 2">
    <name type="scientific">Candidatus Aeolococcus gillhamiae</name>
    <dbReference type="NCBI Taxonomy" id="3127015"/>
    <lineage>
        <taxon>Bacteria</taxon>
        <taxon>Bacillati</taxon>
        <taxon>Candidatus Dormiibacterota</taxon>
        <taxon>Candidatus Dormibacteria</taxon>
        <taxon>Candidatus Aeolococcales</taxon>
        <taxon>Candidatus Aeolococcaceae</taxon>
        <taxon>Candidatus Aeolococcus</taxon>
    </lineage>
</organism>
<comment type="caution">
    <text evidence="1">The sequence shown here is derived from an EMBL/GenBank/DDBJ whole genome shotgun (WGS) entry which is preliminary data.</text>
</comment>
<dbReference type="Pfam" id="PF00342">
    <property type="entry name" value="PGI"/>
    <property type="match status" value="1"/>
</dbReference>
<dbReference type="AlphaFoldDB" id="A0A2W5YWX6"/>
<dbReference type="GO" id="GO:0006094">
    <property type="term" value="P:gluconeogenesis"/>
    <property type="evidence" value="ECO:0007669"/>
    <property type="project" value="InterPro"/>
</dbReference>
<dbReference type="Gene3D" id="3.40.50.10490">
    <property type="entry name" value="Glucose-6-phosphate isomerase like protein, domain 1"/>
    <property type="match status" value="1"/>
</dbReference>
<protein>
    <recommendedName>
        <fullName evidence="3">Glucose-6-phosphate isomerase</fullName>
    </recommendedName>
</protein>
<reference evidence="1 2" key="1">
    <citation type="journal article" date="2017" name="Nature">
        <title>Atmospheric trace gases support primary production in Antarctic desert surface soil.</title>
        <authorList>
            <person name="Ji M."/>
            <person name="Greening C."/>
            <person name="Vanwonterghem I."/>
            <person name="Carere C.R."/>
            <person name="Bay S.K."/>
            <person name="Steen J.A."/>
            <person name="Montgomery K."/>
            <person name="Lines T."/>
            <person name="Beardall J."/>
            <person name="van Dorst J."/>
            <person name="Snape I."/>
            <person name="Stott M.B."/>
            <person name="Hugenholtz P."/>
            <person name="Ferrari B.C."/>
        </authorList>
    </citation>
    <scope>NUCLEOTIDE SEQUENCE [LARGE SCALE GENOMIC DNA]</scope>
    <source>
        <strain evidence="1">RRmetagenome_bin12</strain>
    </source>
</reference>
<dbReference type="SUPFAM" id="SSF53697">
    <property type="entry name" value="SIS domain"/>
    <property type="match status" value="1"/>
</dbReference>
<dbReference type="Proteomes" id="UP000248724">
    <property type="component" value="Unassembled WGS sequence"/>
</dbReference>